<comment type="caution">
    <text evidence="3">The sequence shown here is derived from an EMBL/GenBank/DDBJ whole genome shotgun (WGS) entry which is preliminary data.</text>
</comment>
<proteinExistence type="inferred from homology"/>
<dbReference type="Proteomes" id="UP001373714">
    <property type="component" value="Unassembled WGS sequence"/>
</dbReference>
<evidence type="ECO:0000259" key="2">
    <source>
        <dbReference type="Pfam" id="PF08547"/>
    </source>
</evidence>
<dbReference type="GO" id="GO:0051082">
    <property type="term" value="F:unfolded protein binding"/>
    <property type="evidence" value="ECO:0007669"/>
    <property type="project" value="TreeGrafter"/>
</dbReference>
<dbReference type="InterPro" id="IPR008979">
    <property type="entry name" value="Galactose-bd-like_sf"/>
</dbReference>
<protein>
    <recommendedName>
        <fullName evidence="2">NADH:ubiquinone oxidoreductase intermediate-associated protein 30 domain-containing protein</fullName>
    </recommendedName>
</protein>
<feature type="domain" description="NADH:ubiquinone oxidoreductase intermediate-associated protein 30" evidence="2">
    <location>
        <begin position="56"/>
        <end position="166"/>
    </location>
</feature>
<reference evidence="3 4" key="1">
    <citation type="submission" date="2019-10" db="EMBL/GenBank/DDBJ databases">
        <authorList>
            <person name="Palmer J.M."/>
        </authorList>
    </citation>
    <scope>NUCLEOTIDE SEQUENCE [LARGE SCALE GENOMIC DNA]</scope>
    <source>
        <strain evidence="3 4">TWF730</strain>
    </source>
</reference>
<dbReference type="PANTHER" id="PTHR13194">
    <property type="entry name" value="COMPLEX I INTERMEDIATE-ASSOCIATED PROTEIN 30"/>
    <property type="match status" value="1"/>
</dbReference>
<evidence type="ECO:0000313" key="3">
    <source>
        <dbReference type="EMBL" id="KAK6337630.1"/>
    </source>
</evidence>
<dbReference type="EMBL" id="JAVHNS010000013">
    <property type="protein sequence ID" value="KAK6337630.1"/>
    <property type="molecule type" value="Genomic_DNA"/>
</dbReference>
<name>A0AAV9UC81_9PEZI</name>
<evidence type="ECO:0000313" key="4">
    <source>
        <dbReference type="Proteomes" id="UP001373714"/>
    </source>
</evidence>
<dbReference type="Pfam" id="PF08547">
    <property type="entry name" value="CIA30"/>
    <property type="match status" value="1"/>
</dbReference>
<comment type="similarity">
    <text evidence="1">Belongs to the CIA30 family.</text>
</comment>
<organism evidence="3 4">
    <name type="scientific">Orbilia blumenaviensis</name>
    <dbReference type="NCBI Taxonomy" id="1796055"/>
    <lineage>
        <taxon>Eukaryota</taxon>
        <taxon>Fungi</taxon>
        <taxon>Dikarya</taxon>
        <taxon>Ascomycota</taxon>
        <taxon>Pezizomycotina</taxon>
        <taxon>Orbiliomycetes</taxon>
        <taxon>Orbiliales</taxon>
        <taxon>Orbiliaceae</taxon>
        <taxon>Orbilia</taxon>
    </lineage>
</organism>
<dbReference type="InterPro" id="IPR039131">
    <property type="entry name" value="NDUFAF1"/>
</dbReference>
<evidence type="ECO:0000256" key="1">
    <source>
        <dbReference type="ARBA" id="ARBA00007884"/>
    </source>
</evidence>
<dbReference type="SUPFAM" id="SSF49785">
    <property type="entry name" value="Galactose-binding domain-like"/>
    <property type="match status" value="1"/>
</dbReference>
<dbReference type="InterPro" id="IPR013857">
    <property type="entry name" value="NADH-UbQ_OxRdtase-assoc_prot30"/>
</dbReference>
<dbReference type="PANTHER" id="PTHR13194:SF19">
    <property type="entry name" value="NAD(P)-BINDING ROSSMANN-FOLD SUPERFAMILY PROTEIN"/>
    <property type="match status" value="1"/>
</dbReference>
<gene>
    <name evidence="3" type="ORF">TWF730_003025</name>
</gene>
<sequence length="339" mass="37558">MNTHMHNKTPGYFQRYLESMSIPNESSNATRKNNVDTTVPLKGTTVDLFGGEKEWESKSWTASDDRVRGGRSQSYFEISEDRSTATFHGNLDITALGGAGFASQRTTDAAGGPWDLSKADGISIQLGDIDDRIYTFVLKDTVLPKRSDGREQSTVSYEFSFSIVNTTINESDGNGALHTWEACFPADFSAAEQPYALLLPYEADTGDDSHPPASITIYVPWHAFHPFYRGKKKPEDDQLDKTDIKRLSIMCRSMFGKQFGHFSLGVKSISTFSAPKIYSLLPGTSFMRLRASSSTETSPGTYILPKPLLKDTVRTSKSSQPSDLDLVQSLDRLDIDAKK</sequence>
<dbReference type="AlphaFoldDB" id="A0AAV9UC81"/>
<accession>A0AAV9UC81</accession>
<dbReference type="GO" id="GO:0010257">
    <property type="term" value="P:NADH dehydrogenase complex assembly"/>
    <property type="evidence" value="ECO:0007669"/>
    <property type="project" value="TreeGrafter"/>
</dbReference>
<keyword evidence="4" id="KW-1185">Reference proteome</keyword>